<comment type="caution">
    <text evidence="2">The sequence shown here is derived from an EMBL/GenBank/DDBJ whole genome shotgun (WGS) entry which is preliminary data.</text>
</comment>
<feature type="compositionally biased region" description="Polar residues" evidence="1">
    <location>
        <begin position="10"/>
        <end position="48"/>
    </location>
</feature>
<evidence type="ECO:0000313" key="2">
    <source>
        <dbReference type="EMBL" id="KAL3407670.1"/>
    </source>
</evidence>
<keyword evidence="3" id="KW-1185">Reference proteome</keyword>
<proteinExistence type="predicted"/>
<feature type="compositionally biased region" description="Polar residues" evidence="1">
    <location>
        <begin position="56"/>
        <end position="72"/>
    </location>
</feature>
<accession>A0ABD2XQJ1</accession>
<feature type="compositionally biased region" description="Polar residues" evidence="1">
    <location>
        <begin position="161"/>
        <end position="171"/>
    </location>
</feature>
<protein>
    <submittedName>
        <fullName evidence="2">Uncharacterized protein</fullName>
    </submittedName>
</protein>
<dbReference type="AlphaFoldDB" id="A0ABD2XQJ1"/>
<feature type="region of interest" description="Disordered" evidence="1">
    <location>
        <begin position="141"/>
        <end position="253"/>
    </location>
</feature>
<evidence type="ECO:0000256" key="1">
    <source>
        <dbReference type="SAM" id="MobiDB-lite"/>
    </source>
</evidence>
<dbReference type="EMBL" id="JBJJXI010000003">
    <property type="protein sequence ID" value="KAL3407670.1"/>
    <property type="molecule type" value="Genomic_DNA"/>
</dbReference>
<gene>
    <name evidence="2" type="ORF">TKK_000344</name>
</gene>
<evidence type="ECO:0000313" key="3">
    <source>
        <dbReference type="Proteomes" id="UP001627154"/>
    </source>
</evidence>
<organism evidence="2 3">
    <name type="scientific">Trichogramma kaykai</name>
    <dbReference type="NCBI Taxonomy" id="54128"/>
    <lineage>
        <taxon>Eukaryota</taxon>
        <taxon>Metazoa</taxon>
        <taxon>Ecdysozoa</taxon>
        <taxon>Arthropoda</taxon>
        <taxon>Hexapoda</taxon>
        <taxon>Insecta</taxon>
        <taxon>Pterygota</taxon>
        <taxon>Neoptera</taxon>
        <taxon>Endopterygota</taxon>
        <taxon>Hymenoptera</taxon>
        <taxon>Apocrita</taxon>
        <taxon>Proctotrupomorpha</taxon>
        <taxon>Chalcidoidea</taxon>
        <taxon>Trichogrammatidae</taxon>
        <taxon>Trichogramma</taxon>
    </lineage>
</organism>
<reference evidence="2 3" key="1">
    <citation type="journal article" date="2024" name="bioRxiv">
        <title>A reference genome for Trichogramma kaykai: A tiny desert-dwelling parasitoid wasp with competing sex-ratio distorters.</title>
        <authorList>
            <person name="Culotta J."/>
            <person name="Lindsey A.R."/>
        </authorList>
    </citation>
    <scope>NUCLEOTIDE SEQUENCE [LARGE SCALE GENOMIC DNA]</scope>
    <source>
        <strain evidence="2 3">KSX58</strain>
    </source>
</reference>
<dbReference type="Proteomes" id="UP001627154">
    <property type="component" value="Unassembled WGS sequence"/>
</dbReference>
<sequence>MVTARPDQALNPQQSTSHATQNTAAGTTEGQQESPQQSTSHTTQNTATGAVEGRQEPSQQPTSHTTDRSTQIAAEEVAEIQREPPLPPPRHHNTATMANAPFNFEELARALMTEYVAAAKELRVHQQILLHLADRRLRSYLRTAPTPPPSPKRSAPASTSQLTTQPAETSGTPPPAWRLIRLDTPPPPRTPRLDPRFNGVDPRRFRAPLDGAQTPPLPQEIERELRRQATHVSWPCSWRSTHSQEAEGPISSE</sequence>
<feature type="region of interest" description="Disordered" evidence="1">
    <location>
        <begin position="1"/>
        <end position="72"/>
    </location>
</feature>
<name>A0ABD2XQJ1_9HYME</name>